<dbReference type="AlphaFoldDB" id="R7SLJ6"/>
<evidence type="ECO:0000313" key="2">
    <source>
        <dbReference type="Proteomes" id="UP000053319"/>
    </source>
</evidence>
<accession>R7SLJ6</accession>
<dbReference type="GeneID" id="18841456"/>
<proteinExistence type="predicted"/>
<protein>
    <submittedName>
        <fullName evidence="1">Uncharacterized protein</fullName>
    </submittedName>
</protein>
<evidence type="ECO:0000313" key="1">
    <source>
        <dbReference type="EMBL" id="EJF55917.1"/>
    </source>
</evidence>
<dbReference type="EMBL" id="JH719492">
    <property type="protein sequence ID" value="EJF55917.1"/>
    <property type="molecule type" value="Genomic_DNA"/>
</dbReference>
<organism evidence="1 2">
    <name type="scientific">Dichomitus squalens (strain LYAD-421)</name>
    <name type="common">Western red white-rot fungus</name>
    <dbReference type="NCBI Taxonomy" id="732165"/>
    <lineage>
        <taxon>Eukaryota</taxon>
        <taxon>Fungi</taxon>
        <taxon>Dikarya</taxon>
        <taxon>Basidiomycota</taxon>
        <taxon>Agaricomycotina</taxon>
        <taxon>Agaricomycetes</taxon>
        <taxon>Polyporales</taxon>
        <taxon>Polyporaceae</taxon>
        <taxon>Dichomitus</taxon>
    </lineage>
</organism>
<sequence>MSLFAFGDKVPHGDFSRDGITLHPKPHPVSRSQYLLAFSPHQFNIAASYMPDIGAPPKATKPITNGQTVVTGPFGAVELPRISVTNNDVKLRLPVFDVEGVTVAVLQCRDADGDLLGFLLLRDEFGRDPVRPRYFTGVGYKRSNAGPQYRARLVSLGQDPNDLHFDGKRVTAEWRTIFMVSSPPDRLSPGATTALLTINCTPASPFRFPHWLVSRFVALRFRVWESRNADGLIRMSIMRPAGPDRIWLDLGICKADAGAPLCRWSKVTILYEGSYMPHEDVSRAHDCTKHHIDCWTAQSKDFGDADRTVRVSFTPCKRSPETTRVVHIELFGRVYAQMLLEATITFPSLDDRHKGVQPRSDLT</sequence>
<dbReference type="OMA" id="DWACHAL"/>
<dbReference type="HOGENOM" id="CLU_762959_0_0_1"/>
<name>R7SLJ6_DICSQ</name>
<dbReference type="Proteomes" id="UP000053319">
    <property type="component" value="Unassembled WGS sequence"/>
</dbReference>
<dbReference type="OrthoDB" id="10338083at2759"/>
<dbReference type="RefSeq" id="XP_007371349.1">
    <property type="nucleotide sequence ID" value="XM_007371287.1"/>
</dbReference>
<dbReference type="KEGG" id="dsq:DICSQDRAFT_184101"/>
<gene>
    <name evidence="1" type="ORF">DICSQDRAFT_184101</name>
</gene>
<reference evidence="1 2" key="1">
    <citation type="journal article" date="2012" name="Science">
        <title>The Paleozoic origin of enzymatic lignin decomposition reconstructed from 31 fungal genomes.</title>
        <authorList>
            <person name="Floudas D."/>
            <person name="Binder M."/>
            <person name="Riley R."/>
            <person name="Barry K."/>
            <person name="Blanchette R.A."/>
            <person name="Henrissat B."/>
            <person name="Martinez A.T."/>
            <person name="Otillar R."/>
            <person name="Spatafora J.W."/>
            <person name="Yadav J.S."/>
            <person name="Aerts A."/>
            <person name="Benoit I."/>
            <person name="Boyd A."/>
            <person name="Carlson A."/>
            <person name="Copeland A."/>
            <person name="Coutinho P.M."/>
            <person name="de Vries R.P."/>
            <person name="Ferreira P."/>
            <person name="Findley K."/>
            <person name="Foster B."/>
            <person name="Gaskell J."/>
            <person name="Glotzer D."/>
            <person name="Gorecki P."/>
            <person name="Heitman J."/>
            <person name="Hesse C."/>
            <person name="Hori C."/>
            <person name="Igarashi K."/>
            <person name="Jurgens J.A."/>
            <person name="Kallen N."/>
            <person name="Kersten P."/>
            <person name="Kohler A."/>
            <person name="Kuees U."/>
            <person name="Kumar T.K.A."/>
            <person name="Kuo A."/>
            <person name="LaButti K."/>
            <person name="Larrondo L.F."/>
            <person name="Lindquist E."/>
            <person name="Ling A."/>
            <person name="Lombard V."/>
            <person name="Lucas S."/>
            <person name="Lundell T."/>
            <person name="Martin R."/>
            <person name="McLaughlin D.J."/>
            <person name="Morgenstern I."/>
            <person name="Morin E."/>
            <person name="Murat C."/>
            <person name="Nagy L.G."/>
            <person name="Nolan M."/>
            <person name="Ohm R.A."/>
            <person name="Patyshakuliyeva A."/>
            <person name="Rokas A."/>
            <person name="Ruiz-Duenas F.J."/>
            <person name="Sabat G."/>
            <person name="Salamov A."/>
            <person name="Samejima M."/>
            <person name="Schmutz J."/>
            <person name="Slot J.C."/>
            <person name="St John F."/>
            <person name="Stenlid J."/>
            <person name="Sun H."/>
            <person name="Sun S."/>
            <person name="Syed K."/>
            <person name="Tsang A."/>
            <person name="Wiebenga A."/>
            <person name="Young D."/>
            <person name="Pisabarro A."/>
            <person name="Eastwood D.C."/>
            <person name="Martin F."/>
            <person name="Cullen D."/>
            <person name="Grigoriev I.V."/>
            <person name="Hibbett D.S."/>
        </authorList>
    </citation>
    <scope>NUCLEOTIDE SEQUENCE [LARGE SCALE GENOMIC DNA]</scope>
    <source>
        <strain evidence="1 2">LYAD-421 SS1</strain>
    </source>
</reference>